<dbReference type="EMBL" id="JBBNAG010000003">
    <property type="protein sequence ID" value="KAK9149091.1"/>
    <property type="molecule type" value="Genomic_DNA"/>
</dbReference>
<dbReference type="Proteomes" id="UP001419268">
    <property type="component" value="Unassembled WGS sequence"/>
</dbReference>
<protein>
    <recommendedName>
        <fullName evidence="3">RNase H type-1 domain-containing protein</fullName>
    </recommendedName>
</protein>
<gene>
    <name evidence="1" type="ORF">Scep_007848</name>
</gene>
<evidence type="ECO:0008006" key="3">
    <source>
        <dbReference type="Google" id="ProtNLM"/>
    </source>
</evidence>
<accession>A0AAP0KAM3</accession>
<sequence>MGGPVNGILNPKEAEALGLREALSWLKVEKGGRVLIEVDAMEIVTALRSKFIDLSYFGSLIEDCKILLTNLRSHGV</sequence>
<organism evidence="1 2">
    <name type="scientific">Stephania cephalantha</name>
    <dbReference type="NCBI Taxonomy" id="152367"/>
    <lineage>
        <taxon>Eukaryota</taxon>
        <taxon>Viridiplantae</taxon>
        <taxon>Streptophyta</taxon>
        <taxon>Embryophyta</taxon>
        <taxon>Tracheophyta</taxon>
        <taxon>Spermatophyta</taxon>
        <taxon>Magnoliopsida</taxon>
        <taxon>Ranunculales</taxon>
        <taxon>Menispermaceae</taxon>
        <taxon>Menispermoideae</taxon>
        <taxon>Cissampelideae</taxon>
        <taxon>Stephania</taxon>
    </lineage>
</organism>
<reference evidence="1 2" key="1">
    <citation type="submission" date="2024-01" db="EMBL/GenBank/DDBJ databases">
        <title>Genome assemblies of Stephania.</title>
        <authorList>
            <person name="Yang L."/>
        </authorList>
    </citation>
    <scope>NUCLEOTIDE SEQUENCE [LARGE SCALE GENOMIC DNA]</scope>
    <source>
        <strain evidence="1">JXDWG</strain>
        <tissue evidence="1">Leaf</tissue>
    </source>
</reference>
<evidence type="ECO:0000313" key="1">
    <source>
        <dbReference type="EMBL" id="KAK9149091.1"/>
    </source>
</evidence>
<comment type="caution">
    <text evidence="1">The sequence shown here is derived from an EMBL/GenBank/DDBJ whole genome shotgun (WGS) entry which is preliminary data.</text>
</comment>
<dbReference type="AlphaFoldDB" id="A0AAP0KAM3"/>
<evidence type="ECO:0000313" key="2">
    <source>
        <dbReference type="Proteomes" id="UP001419268"/>
    </source>
</evidence>
<proteinExistence type="predicted"/>
<keyword evidence="2" id="KW-1185">Reference proteome</keyword>
<name>A0AAP0KAM3_9MAGN</name>